<evidence type="ECO:0000313" key="9">
    <source>
        <dbReference type="EMBL" id="MEK8029481.1"/>
    </source>
</evidence>
<feature type="domain" description="ABC transmembrane type-1" evidence="8">
    <location>
        <begin position="64"/>
        <end position="244"/>
    </location>
</feature>
<evidence type="ECO:0000256" key="7">
    <source>
        <dbReference type="RuleBase" id="RU363032"/>
    </source>
</evidence>
<dbReference type="Gene3D" id="1.10.3720.10">
    <property type="entry name" value="MetI-like"/>
    <property type="match status" value="1"/>
</dbReference>
<reference evidence="9 10" key="1">
    <citation type="submission" date="2024-04" db="EMBL/GenBank/DDBJ databases">
        <title>Novel species of the genus Ideonella isolated from streams.</title>
        <authorList>
            <person name="Lu H."/>
        </authorList>
    </citation>
    <scope>NUCLEOTIDE SEQUENCE [LARGE SCALE GENOMIC DNA]</scope>
    <source>
        <strain evidence="9 10">DXS29W</strain>
    </source>
</reference>
<evidence type="ECO:0000256" key="3">
    <source>
        <dbReference type="ARBA" id="ARBA00022475"/>
    </source>
</evidence>
<protein>
    <submittedName>
        <fullName evidence="9">ABC transporter permease</fullName>
    </submittedName>
</protein>
<keyword evidence="5 7" id="KW-1133">Transmembrane helix</keyword>
<comment type="caution">
    <text evidence="9">The sequence shown here is derived from an EMBL/GenBank/DDBJ whole genome shotgun (WGS) entry which is preliminary data.</text>
</comment>
<name>A0ABU9BI41_9BURK</name>
<keyword evidence="4 7" id="KW-0812">Transmembrane</keyword>
<keyword evidence="6 7" id="KW-0472">Membrane</keyword>
<dbReference type="InterPro" id="IPR035906">
    <property type="entry name" value="MetI-like_sf"/>
</dbReference>
<dbReference type="PANTHER" id="PTHR30151:SF38">
    <property type="entry name" value="ALIPHATIC SULFONATES TRANSPORT PERMEASE PROTEIN SSUC-RELATED"/>
    <property type="match status" value="1"/>
</dbReference>
<keyword evidence="2 7" id="KW-0813">Transport</keyword>
<comment type="similarity">
    <text evidence="7">Belongs to the binding-protein-dependent transport system permease family.</text>
</comment>
<gene>
    <name evidence="9" type="ORF">AACH06_01495</name>
</gene>
<dbReference type="PROSITE" id="PS50928">
    <property type="entry name" value="ABC_TM1"/>
    <property type="match status" value="1"/>
</dbReference>
<sequence length="260" mass="27511">MAKPDRAPLTRRWLRAVALPAVLLLALEVYARGWGQGSDSLAPPTAAAVAFGRLVADGSLWEATSFTLRAALTGLALGSVLGVAAGVLLGSSRRAAAWSLLSVELLRPMPSVALIPLALLVFGFGLTMESSVVAFATFWPMLVMTQAAVRQIEPRWLEVAAALGLSRWHRLQKIVLPSVLARWFVALRLGLAIALVVAVTVEIAANPSGMGYALILAQQSLDPAQMLAWLAWIGALGYALNALAGVAEVRLARRFGEVAT</sequence>
<evidence type="ECO:0000259" key="8">
    <source>
        <dbReference type="PROSITE" id="PS50928"/>
    </source>
</evidence>
<dbReference type="PANTHER" id="PTHR30151">
    <property type="entry name" value="ALKANE SULFONATE ABC TRANSPORTER-RELATED, MEMBRANE SUBUNIT"/>
    <property type="match status" value="1"/>
</dbReference>
<dbReference type="SUPFAM" id="SSF161098">
    <property type="entry name" value="MetI-like"/>
    <property type="match status" value="1"/>
</dbReference>
<keyword evidence="10" id="KW-1185">Reference proteome</keyword>
<feature type="transmembrane region" description="Helical" evidence="7">
    <location>
        <begin position="109"/>
        <end position="126"/>
    </location>
</feature>
<evidence type="ECO:0000256" key="5">
    <source>
        <dbReference type="ARBA" id="ARBA00022989"/>
    </source>
</evidence>
<comment type="subcellular location">
    <subcellularLocation>
        <location evidence="1 7">Cell membrane</location>
        <topology evidence="1 7">Multi-pass membrane protein</topology>
    </subcellularLocation>
</comment>
<accession>A0ABU9BI41</accession>
<evidence type="ECO:0000256" key="6">
    <source>
        <dbReference type="ARBA" id="ARBA00023136"/>
    </source>
</evidence>
<feature type="transmembrane region" description="Helical" evidence="7">
    <location>
        <begin position="226"/>
        <end position="247"/>
    </location>
</feature>
<evidence type="ECO:0000256" key="2">
    <source>
        <dbReference type="ARBA" id="ARBA00022448"/>
    </source>
</evidence>
<dbReference type="Pfam" id="PF00528">
    <property type="entry name" value="BPD_transp_1"/>
    <property type="match status" value="1"/>
</dbReference>
<evidence type="ECO:0000256" key="4">
    <source>
        <dbReference type="ARBA" id="ARBA00022692"/>
    </source>
</evidence>
<proteinExistence type="inferred from homology"/>
<feature type="transmembrane region" description="Helical" evidence="7">
    <location>
        <begin position="132"/>
        <end position="149"/>
    </location>
</feature>
<feature type="transmembrane region" description="Helical" evidence="7">
    <location>
        <begin position="66"/>
        <end position="89"/>
    </location>
</feature>
<evidence type="ECO:0000256" key="1">
    <source>
        <dbReference type="ARBA" id="ARBA00004651"/>
    </source>
</evidence>
<evidence type="ECO:0000313" key="10">
    <source>
        <dbReference type="Proteomes" id="UP001371218"/>
    </source>
</evidence>
<dbReference type="Proteomes" id="UP001371218">
    <property type="component" value="Unassembled WGS sequence"/>
</dbReference>
<dbReference type="EMBL" id="JBBUTG010000001">
    <property type="protein sequence ID" value="MEK8029481.1"/>
    <property type="molecule type" value="Genomic_DNA"/>
</dbReference>
<dbReference type="RefSeq" id="WP_341423818.1">
    <property type="nucleotide sequence ID" value="NZ_JBBUTG010000001.1"/>
</dbReference>
<dbReference type="CDD" id="cd06261">
    <property type="entry name" value="TM_PBP2"/>
    <property type="match status" value="1"/>
</dbReference>
<feature type="transmembrane region" description="Helical" evidence="7">
    <location>
        <begin position="180"/>
        <end position="206"/>
    </location>
</feature>
<dbReference type="InterPro" id="IPR000515">
    <property type="entry name" value="MetI-like"/>
</dbReference>
<keyword evidence="3" id="KW-1003">Cell membrane</keyword>
<organism evidence="9 10">
    <name type="scientific">Ideonella lacteola</name>
    <dbReference type="NCBI Taxonomy" id="2984193"/>
    <lineage>
        <taxon>Bacteria</taxon>
        <taxon>Pseudomonadati</taxon>
        <taxon>Pseudomonadota</taxon>
        <taxon>Betaproteobacteria</taxon>
        <taxon>Burkholderiales</taxon>
        <taxon>Sphaerotilaceae</taxon>
        <taxon>Ideonella</taxon>
    </lineage>
</organism>